<proteinExistence type="inferred from homology"/>
<dbReference type="PANTHER" id="PTHR11361:SF20">
    <property type="entry name" value="MUTS PROTEIN HOMOLOG 5"/>
    <property type="match status" value="1"/>
</dbReference>
<dbReference type="EMBL" id="MU072864">
    <property type="protein sequence ID" value="KAF5825487.1"/>
    <property type="molecule type" value="Genomic_DNA"/>
</dbReference>
<evidence type="ECO:0000256" key="1">
    <source>
        <dbReference type="ARBA" id="ARBA00006271"/>
    </source>
</evidence>
<protein>
    <submittedName>
        <fullName evidence="2">Uncharacterized protein</fullName>
    </submittedName>
</protein>
<comment type="similarity">
    <text evidence="1">Belongs to the DNA mismatch repair MutS family.</text>
</comment>
<comment type="caution">
    <text evidence="2">The sequence shown here is derived from an EMBL/GenBank/DDBJ whole genome shotgun (WGS) entry which is preliminary data.</text>
</comment>
<dbReference type="InterPro" id="IPR045076">
    <property type="entry name" value="MutS"/>
</dbReference>
<feature type="non-terminal residue" evidence="2">
    <location>
        <position position="1"/>
    </location>
</feature>
<keyword evidence="3" id="KW-1185">Reference proteome</keyword>
<dbReference type="InterPro" id="IPR027417">
    <property type="entry name" value="P-loop_NTPase"/>
</dbReference>
<dbReference type="Proteomes" id="UP000815325">
    <property type="component" value="Unassembled WGS sequence"/>
</dbReference>
<evidence type="ECO:0000313" key="2">
    <source>
        <dbReference type="EMBL" id="KAF5825487.1"/>
    </source>
</evidence>
<dbReference type="PANTHER" id="PTHR11361">
    <property type="entry name" value="DNA MISMATCH REPAIR PROTEIN MUTS FAMILY MEMBER"/>
    <property type="match status" value="1"/>
</dbReference>
<accession>A0ABQ7FSJ4</accession>
<sequence>GTLAADGVGLLAAILSHFCQRPEPPRLLACTHYHEIFDAAVLPRHPHLAFYTMDVLMQPQGQEKSSAAAQGQIPGTALFLHRLVPGYCAPTFGLHCAQARISKISR</sequence>
<evidence type="ECO:0000313" key="3">
    <source>
        <dbReference type="Proteomes" id="UP000815325"/>
    </source>
</evidence>
<name>A0ABQ7FSJ4_DUNSA</name>
<dbReference type="Gene3D" id="3.40.50.300">
    <property type="entry name" value="P-loop containing nucleotide triphosphate hydrolases"/>
    <property type="match status" value="1"/>
</dbReference>
<gene>
    <name evidence="2" type="ORF">DUNSADRAFT_9448</name>
</gene>
<organism evidence="2 3">
    <name type="scientific">Dunaliella salina</name>
    <name type="common">Green alga</name>
    <name type="synonym">Protococcus salinus</name>
    <dbReference type="NCBI Taxonomy" id="3046"/>
    <lineage>
        <taxon>Eukaryota</taxon>
        <taxon>Viridiplantae</taxon>
        <taxon>Chlorophyta</taxon>
        <taxon>core chlorophytes</taxon>
        <taxon>Chlorophyceae</taxon>
        <taxon>CS clade</taxon>
        <taxon>Chlamydomonadales</taxon>
        <taxon>Dunaliellaceae</taxon>
        <taxon>Dunaliella</taxon>
    </lineage>
</organism>
<reference evidence="2" key="1">
    <citation type="submission" date="2017-08" db="EMBL/GenBank/DDBJ databases">
        <authorList>
            <person name="Polle J.E."/>
            <person name="Barry K."/>
            <person name="Cushman J."/>
            <person name="Schmutz J."/>
            <person name="Tran D."/>
            <person name="Hathwaick L.T."/>
            <person name="Yim W.C."/>
            <person name="Jenkins J."/>
            <person name="Mckie-Krisberg Z.M."/>
            <person name="Prochnik S."/>
            <person name="Lindquist E."/>
            <person name="Dockter R.B."/>
            <person name="Adam C."/>
            <person name="Molina H."/>
            <person name="Bunkerborg J."/>
            <person name="Jin E."/>
            <person name="Buchheim M."/>
            <person name="Magnuson J."/>
        </authorList>
    </citation>
    <scope>NUCLEOTIDE SEQUENCE</scope>
    <source>
        <strain evidence="2">CCAP 19/18</strain>
    </source>
</reference>